<sequence length="456" mass="49932">MEAPIQRLRLVGACGRYPPHGTHAPEACQETRSAASVYTGATARALLSAQSTPRPRRDLTCDATRGPKHPGSLSQTERRLPNTGPAPSLAPSNILHSMGPNPSRIPPRHPCRSPRFPQTCPPYMMGKIMRDVFALISEAITRDFRGEPICAHVGDVRACTIKSHPPYKVLRKTVRLGRSRSVKSLRLWESVVTLAREGEPQEREKWLMILLDLLTLHFRGWSKELAQQWSYDLSDIRSAMVHGALEEWFSAPTGTPSNKLLDAMMARAFASARALVEAGRSETCAVSVEDLMADAAYEEGSTLRAASILDASTMLNPDSDERIRGERTGALLQSMGVMDHVKTFHAKLRSGCRDEVDASAISPEQLGRSWVDGRNLYYQFSDLLPTHLGFRKAADAAGLSESQASRKSNAGSLSFRVLWNGNSRVVPVKSLMRATGVHDSVVHPDDVENGASHVGG</sequence>
<name>A0A387HH75_9ACTN</name>
<dbReference type="AlphaFoldDB" id="A0A387HH75"/>
<evidence type="ECO:0000313" key="2">
    <source>
        <dbReference type="EMBL" id="AYG81593.1"/>
    </source>
</evidence>
<gene>
    <name evidence="2" type="ORF">DWB77_03753</name>
</gene>
<accession>A0A387HH75</accession>
<protein>
    <submittedName>
        <fullName evidence="2">Uncharacterized protein</fullName>
    </submittedName>
</protein>
<dbReference type="KEGG" id="shun:DWB77_03753"/>
<evidence type="ECO:0000256" key="1">
    <source>
        <dbReference type="SAM" id="MobiDB-lite"/>
    </source>
</evidence>
<proteinExistence type="predicted"/>
<evidence type="ECO:0000313" key="3">
    <source>
        <dbReference type="Proteomes" id="UP000271554"/>
    </source>
</evidence>
<reference evidence="2 3" key="1">
    <citation type="submission" date="2018-10" db="EMBL/GenBank/DDBJ databases">
        <title>Relationship between Morphology and Antimicrobial Activity in Streptomyces.</title>
        <authorList>
            <person name="Kang H.J."/>
            <person name="Kim S.B."/>
        </authorList>
    </citation>
    <scope>NUCLEOTIDE SEQUENCE [LARGE SCALE GENOMIC DNA]</scope>
    <source>
        <strain evidence="2 3">BH38</strain>
    </source>
</reference>
<feature type="region of interest" description="Disordered" evidence="1">
    <location>
        <begin position="48"/>
        <end position="90"/>
    </location>
</feature>
<dbReference type="EMBL" id="CP032698">
    <property type="protein sequence ID" value="AYG81593.1"/>
    <property type="molecule type" value="Genomic_DNA"/>
</dbReference>
<keyword evidence="3" id="KW-1185">Reference proteome</keyword>
<dbReference type="Proteomes" id="UP000271554">
    <property type="component" value="Chromosome"/>
</dbReference>
<organism evidence="2 3">
    <name type="scientific">Streptomyces hundungensis</name>
    <dbReference type="NCBI Taxonomy" id="1077946"/>
    <lineage>
        <taxon>Bacteria</taxon>
        <taxon>Bacillati</taxon>
        <taxon>Actinomycetota</taxon>
        <taxon>Actinomycetes</taxon>
        <taxon>Kitasatosporales</taxon>
        <taxon>Streptomycetaceae</taxon>
        <taxon>Streptomyces</taxon>
    </lineage>
</organism>